<evidence type="ECO:0000313" key="3">
    <source>
        <dbReference type="EMBL" id="KAF9534247.1"/>
    </source>
</evidence>
<comment type="caution">
    <text evidence="3">The sequence shown here is derived from an EMBL/GenBank/DDBJ whole genome shotgun (WGS) entry which is preliminary data.</text>
</comment>
<gene>
    <name evidence="3" type="ORF">CPB83DRAFT_843925</name>
</gene>
<dbReference type="PANTHER" id="PTHR39639:SF1">
    <property type="entry name" value="DUF262 DOMAIN-CONTAINING PROTEIN"/>
    <property type="match status" value="1"/>
</dbReference>
<evidence type="ECO:0000313" key="4">
    <source>
        <dbReference type="Proteomes" id="UP000807306"/>
    </source>
</evidence>
<name>A0A9P6ESB1_9AGAR</name>
<dbReference type="PANTHER" id="PTHR39639">
    <property type="entry name" value="CHROMOSOME 16, WHOLE GENOME SHOTGUN SEQUENCE"/>
    <property type="match status" value="1"/>
</dbReference>
<dbReference type="InterPro" id="IPR004919">
    <property type="entry name" value="GmrSD_N"/>
</dbReference>
<feature type="compositionally biased region" description="Acidic residues" evidence="1">
    <location>
        <begin position="31"/>
        <end position="56"/>
    </location>
</feature>
<organism evidence="3 4">
    <name type="scientific">Crepidotus variabilis</name>
    <dbReference type="NCBI Taxonomy" id="179855"/>
    <lineage>
        <taxon>Eukaryota</taxon>
        <taxon>Fungi</taxon>
        <taxon>Dikarya</taxon>
        <taxon>Basidiomycota</taxon>
        <taxon>Agaricomycotina</taxon>
        <taxon>Agaricomycetes</taxon>
        <taxon>Agaricomycetidae</taxon>
        <taxon>Agaricales</taxon>
        <taxon>Agaricineae</taxon>
        <taxon>Crepidotaceae</taxon>
        <taxon>Crepidotus</taxon>
    </lineage>
</organism>
<reference evidence="3" key="1">
    <citation type="submission" date="2020-11" db="EMBL/GenBank/DDBJ databases">
        <authorList>
            <consortium name="DOE Joint Genome Institute"/>
            <person name="Ahrendt S."/>
            <person name="Riley R."/>
            <person name="Andreopoulos W."/>
            <person name="Labutti K."/>
            <person name="Pangilinan J."/>
            <person name="Ruiz-Duenas F.J."/>
            <person name="Barrasa J.M."/>
            <person name="Sanchez-Garcia M."/>
            <person name="Camarero S."/>
            <person name="Miyauchi S."/>
            <person name="Serrano A."/>
            <person name="Linde D."/>
            <person name="Babiker R."/>
            <person name="Drula E."/>
            <person name="Ayuso-Fernandez I."/>
            <person name="Pacheco R."/>
            <person name="Padilla G."/>
            <person name="Ferreira P."/>
            <person name="Barriuso J."/>
            <person name="Kellner H."/>
            <person name="Castanera R."/>
            <person name="Alfaro M."/>
            <person name="Ramirez L."/>
            <person name="Pisabarro A.G."/>
            <person name="Kuo A."/>
            <person name="Tritt A."/>
            <person name="Lipzen A."/>
            <person name="He G."/>
            <person name="Yan M."/>
            <person name="Ng V."/>
            <person name="Cullen D."/>
            <person name="Martin F."/>
            <person name="Rosso M.-N."/>
            <person name="Henrissat B."/>
            <person name="Hibbett D."/>
            <person name="Martinez A.T."/>
            <person name="Grigoriev I.V."/>
        </authorList>
    </citation>
    <scope>NUCLEOTIDE SEQUENCE</scope>
    <source>
        <strain evidence="3">CBS 506.95</strain>
    </source>
</reference>
<dbReference type="EMBL" id="MU157826">
    <property type="protein sequence ID" value="KAF9534247.1"/>
    <property type="molecule type" value="Genomic_DNA"/>
</dbReference>
<protein>
    <recommendedName>
        <fullName evidence="2">GmrSD restriction endonucleases N-terminal domain-containing protein</fullName>
    </recommendedName>
</protein>
<dbReference type="Proteomes" id="UP000807306">
    <property type="component" value="Unassembled WGS sequence"/>
</dbReference>
<feature type="compositionally biased region" description="Basic residues" evidence="1">
    <location>
        <begin position="430"/>
        <end position="440"/>
    </location>
</feature>
<dbReference type="AlphaFoldDB" id="A0A9P6ESB1"/>
<feature type="region of interest" description="Disordered" evidence="1">
    <location>
        <begin position="404"/>
        <end position="440"/>
    </location>
</feature>
<feature type="region of interest" description="Disordered" evidence="1">
    <location>
        <begin position="1"/>
        <end position="59"/>
    </location>
</feature>
<dbReference type="OrthoDB" id="5419821at2759"/>
<proteinExistence type="predicted"/>
<sequence length="440" mass="51341">MEYEMLYEGVAGPSDLSQPSVAAFPANIEPKDEDVDQLAEDEDDDEPPETDDEDMDPTQFRIHKPLPVYREYTRQLGDVHRMIHDGLIELDPDYQRDVVWSIAKQSQLIESIFRNYTIPQIVLSVVNDEQGEEVRNCVDGKQRLTSIQRFIDGLIPYQDPKTKTKFWYTTSETHKGTRHLIPPNYREYFSTRTITISEYDKITPLQEREVFQRVQLGVSLKATEKLRAVMSPRSSWITTIEERHVSFDEGLASKINFDTKNARDFANIVTFVFLCHSLPEQIDPTNPKAERWLSNQEELDESFKSSIDEVLRNLWVIASSPQYNAVFKKVTKKVAPLEFIFICVFLYILRDVDERHRQASAIHKFRVAIRERFVDVKLNTNTTKIVWGLLREIERKVRKHDGEVFVQSPKKRQQNDESDSDFYPNGYAPKTKKAKSRSKR</sequence>
<evidence type="ECO:0000259" key="2">
    <source>
        <dbReference type="Pfam" id="PF03235"/>
    </source>
</evidence>
<accession>A0A9P6ESB1</accession>
<evidence type="ECO:0000256" key="1">
    <source>
        <dbReference type="SAM" id="MobiDB-lite"/>
    </source>
</evidence>
<feature type="domain" description="GmrSD restriction endonucleases N-terminal" evidence="2">
    <location>
        <begin position="90"/>
        <end position="200"/>
    </location>
</feature>
<dbReference type="Pfam" id="PF03235">
    <property type="entry name" value="GmrSD_N"/>
    <property type="match status" value="1"/>
</dbReference>
<keyword evidence="4" id="KW-1185">Reference proteome</keyword>